<dbReference type="Proteomes" id="UP000054047">
    <property type="component" value="Unassembled WGS sequence"/>
</dbReference>
<evidence type="ECO:0000313" key="11">
    <source>
        <dbReference type="Proteomes" id="UP000054047"/>
    </source>
</evidence>
<dbReference type="AlphaFoldDB" id="A0A0C2CXN8"/>
<dbReference type="InterPro" id="IPR035977">
    <property type="entry name" value="Ribosomal_bL36_sp"/>
</dbReference>
<keyword evidence="3" id="KW-0809">Transit peptide</keyword>
<organism evidence="10 11">
    <name type="scientific">Ancylostoma duodenale</name>
    <dbReference type="NCBI Taxonomy" id="51022"/>
    <lineage>
        <taxon>Eukaryota</taxon>
        <taxon>Metazoa</taxon>
        <taxon>Ecdysozoa</taxon>
        <taxon>Nematoda</taxon>
        <taxon>Chromadorea</taxon>
        <taxon>Rhabditida</taxon>
        <taxon>Rhabditina</taxon>
        <taxon>Rhabditomorpha</taxon>
        <taxon>Strongyloidea</taxon>
        <taxon>Ancylostomatidae</taxon>
        <taxon>Ancylostomatinae</taxon>
        <taxon>Ancylostoma</taxon>
    </lineage>
</organism>
<evidence type="ECO:0000256" key="8">
    <source>
        <dbReference type="ARBA" id="ARBA00035411"/>
    </source>
</evidence>
<reference evidence="10 11" key="1">
    <citation type="submission" date="2013-12" db="EMBL/GenBank/DDBJ databases">
        <title>Draft genome of the parsitic nematode Ancylostoma duodenale.</title>
        <authorList>
            <person name="Mitreva M."/>
        </authorList>
    </citation>
    <scope>NUCLEOTIDE SEQUENCE [LARGE SCALE GENOMIC DNA]</scope>
    <source>
        <strain evidence="10 11">Zhejiang</strain>
    </source>
</reference>
<dbReference type="PANTHER" id="PTHR46909">
    <property type="entry name" value="39S RIBOSOMAL PROTEIN L36, MITOCHONDRIAL"/>
    <property type="match status" value="1"/>
</dbReference>
<name>A0A0C2CXN8_9BILA</name>
<evidence type="ECO:0000256" key="3">
    <source>
        <dbReference type="ARBA" id="ARBA00022946"/>
    </source>
</evidence>
<keyword evidence="6" id="KW-0687">Ribonucleoprotein</keyword>
<evidence type="ECO:0000256" key="4">
    <source>
        <dbReference type="ARBA" id="ARBA00022980"/>
    </source>
</evidence>
<dbReference type="InterPro" id="IPR052143">
    <property type="entry name" value="Mitoribosomal_bL36m"/>
</dbReference>
<dbReference type="InterPro" id="IPR000473">
    <property type="entry name" value="Ribosomal_bL36"/>
</dbReference>
<evidence type="ECO:0000256" key="6">
    <source>
        <dbReference type="ARBA" id="ARBA00023274"/>
    </source>
</evidence>
<evidence type="ECO:0000256" key="2">
    <source>
        <dbReference type="ARBA" id="ARBA00007645"/>
    </source>
</evidence>
<gene>
    <name evidence="10" type="ORF">ANCDUO_07937</name>
</gene>
<keyword evidence="11" id="KW-1185">Reference proteome</keyword>
<evidence type="ECO:0000313" key="10">
    <source>
        <dbReference type="EMBL" id="KIH61783.1"/>
    </source>
</evidence>
<comment type="similarity">
    <text evidence="2">Belongs to the bacterial ribosomal protein bL36 family.</text>
</comment>
<evidence type="ECO:0000256" key="9">
    <source>
        <dbReference type="SAM" id="MobiDB-lite"/>
    </source>
</evidence>
<dbReference type="Pfam" id="PF00444">
    <property type="entry name" value="Ribosomal_L36"/>
    <property type="match status" value="1"/>
</dbReference>
<dbReference type="GO" id="GO:0003735">
    <property type="term" value="F:structural constituent of ribosome"/>
    <property type="evidence" value="ECO:0007669"/>
    <property type="project" value="InterPro"/>
</dbReference>
<dbReference type="OrthoDB" id="10265903at2759"/>
<evidence type="ECO:0000256" key="1">
    <source>
        <dbReference type="ARBA" id="ARBA00004173"/>
    </source>
</evidence>
<accession>A0A0C2CXN8</accession>
<evidence type="ECO:0000256" key="5">
    <source>
        <dbReference type="ARBA" id="ARBA00023128"/>
    </source>
</evidence>
<protein>
    <recommendedName>
        <fullName evidence="7">Large ribosomal subunit protein bL36m</fullName>
    </recommendedName>
    <alternativeName>
        <fullName evidence="8">39S ribosomal protein L36, mitochondrial</fullName>
    </alternativeName>
</protein>
<dbReference type="EMBL" id="KN729825">
    <property type="protein sequence ID" value="KIH61783.1"/>
    <property type="molecule type" value="Genomic_DNA"/>
</dbReference>
<sequence>MREAYLKTPSPYKEDNIKNGAKFSPEAQIEAKRKISSQNRSSRMKSSLLPWCVALSVVFVEVKARLKLRCRSCYFIRVNGRLHVECSEHPRHKTREIFNTKLLWHNDDEKPN</sequence>
<comment type="subcellular location">
    <subcellularLocation>
        <location evidence="1">Mitochondrion</location>
    </subcellularLocation>
</comment>
<dbReference type="GO" id="GO:0005762">
    <property type="term" value="C:mitochondrial large ribosomal subunit"/>
    <property type="evidence" value="ECO:0007669"/>
    <property type="project" value="TreeGrafter"/>
</dbReference>
<dbReference type="PANTHER" id="PTHR46909:SF1">
    <property type="entry name" value="LARGE RIBOSOMAL SUBUNIT PROTEIN BL36M"/>
    <property type="match status" value="1"/>
</dbReference>
<proteinExistence type="inferred from homology"/>
<dbReference type="SUPFAM" id="SSF57840">
    <property type="entry name" value="Ribosomal protein L36"/>
    <property type="match status" value="1"/>
</dbReference>
<dbReference type="GO" id="GO:0006412">
    <property type="term" value="P:translation"/>
    <property type="evidence" value="ECO:0007669"/>
    <property type="project" value="InterPro"/>
</dbReference>
<keyword evidence="5" id="KW-0496">Mitochondrion</keyword>
<keyword evidence="4 10" id="KW-0689">Ribosomal protein</keyword>
<feature type="region of interest" description="Disordered" evidence="9">
    <location>
        <begin position="1"/>
        <end position="23"/>
    </location>
</feature>
<evidence type="ECO:0000256" key="7">
    <source>
        <dbReference type="ARBA" id="ARBA00035239"/>
    </source>
</evidence>